<gene>
    <name evidence="2" type="ORF">LPTSP3_g32290</name>
</gene>
<accession>A0ABM7UMJ7</accession>
<organism evidence="2 3">
    <name type="scientific">Leptospira kobayashii</name>
    <dbReference type="NCBI Taxonomy" id="1917830"/>
    <lineage>
        <taxon>Bacteria</taxon>
        <taxon>Pseudomonadati</taxon>
        <taxon>Spirochaetota</taxon>
        <taxon>Spirochaetia</taxon>
        <taxon>Leptospirales</taxon>
        <taxon>Leptospiraceae</taxon>
        <taxon>Leptospira</taxon>
    </lineage>
</organism>
<evidence type="ECO:0000256" key="1">
    <source>
        <dbReference type="SAM" id="MobiDB-lite"/>
    </source>
</evidence>
<name>A0ABM7UMJ7_9LEPT</name>
<evidence type="ECO:0000313" key="2">
    <source>
        <dbReference type="EMBL" id="BDA80299.1"/>
    </source>
</evidence>
<reference evidence="2 3" key="1">
    <citation type="submission" date="2021-08" db="EMBL/GenBank/DDBJ databases">
        <title>Complete genome sequence of Leptospira kobayashii strain E30.</title>
        <authorList>
            <person name="Nakao R."/>
            <person name="Nakamura S."/>
            <person name="Masuzawa T."/>
            <person name="Koizumi N."/>
        </authorList>
    </citation>
    <scope>NUCLEOTIDE SEQUENCE [LARGE SCALE GENOMIC DNA]</scope>
    <source>
        <strain evidence="2 3">E30</strain>
    </source>
</reference>
<feature type="region of interest" description="Disordered" evidence="1">
    <location>
        <begin position="1"/>
        <end position="34"/>
    </location>
</feature>
<evidence type="ECO:0000313" key="3">
    <source>
        <dbReference type="Proteomes" id="UP000245263"/>
    </source>
</evidence>
<dbReference type="EMBL" id="AP025028">
    <property type="protein sequence ID" value="BDA80299.1"/>
    <property type="molecule type" value="Genomic_DNA"/>
</dbReference>
<keyword evidence="3" id="KW-1185">Reference proteome</keyword>
<dbReference type="Proteomes" id="UP000245263">
    <property type="component" value="Chromosome 1"/>
</dbReference>
<sequence>MSEIHGKYGPDGNNTADKTPDGKFNGKSDSNYNFESNIKNVNVITIFSYPSDFSLTDSK</sequence>
<proteinExistence type="predicted"/>
<protein>
    <submittedName>
        <fullName evidence="2">Uncharacterized protein</fullName>
    </submittedName>
</protein>